<dbReference type="InterPro" id="IPR003593">
    <property type="entry name" value="AAA+_ATPase"/>
</dbReference>
<feature type="transmembrane region" description="Helical" evidence="8">
    <location>
        <begin position="339"/>
        <end position="360"/>
    </location>
</feature>
<reference evidence="12" key="1">
    <citation type="journal article" date="2019" name="Int. J. Syst. Evol. Microbiol.">
        <title>The Global Catalogue of Microorganisms (GCM) 10K type strain sequencing project: providing services to taxonomists for standard genome sequencing and annotation.</title>
        <authorList>
            <consortium name="The Broad Institute Genomics Platform"/>
            <consortium name="The Broad Institute Genome Sequencing Center for Infectious Disease"/>
            <person name="Wu L."/>
            <person name="Ma J."/>
        </authorList>
    </citation>
    <scope>NUCLEOTIDE SEQUENCE [LARGE SCALE GENOMIC DNA]</scope>
    <source>
        <strain evidence="12">CCUG 50213</strain>
    </source>
</reference>
<keyword evidence="6 8" id="KW-0472">Membrane</keyword>
<dbReference type="SMART" id="SM00382">
    <property type="entry name" value="AAA"/>
    <property type="match status" value="1"/>
</dbReference>
<dbReference type="InterPro" id="IPR039421">
    <property type="entry name" value="Type_1_exporter"/>
</dbReference>
<evidence type="ECO:0000259" key="9">
    <source>
        <dbReference type="PROSITE" id="PS50893"/>
    </source>
</evidence>
<name>A0ABW3TMW2_9MICO</name>
<dbReference type="EMBL" id="JBHTLY010000003">
    <property type="protein sequence ID" value="MFD1201950.1"/>
    <property type="molecule type" value="Genomic_DNA"/>
</dbReference>
<evidence type="ECO:0000256" key="8">
    <source>
        <dbReference type="SAM" id="Phobius"/>
    </source>
</evidence>
<dbReference type="PANTHER" id="PTHR43394">
    <property type="entry name" value="ATP-DEPENDENT PERMEASE MDL1, MITOCHONDRIAL"/>
    <property type="match status" value="1"/>
</dbReference>
<keyword evidence="12" id="KW-1185">Reference proteome</keyword>
<dbReference type="PROSITE" id="PS00211">
    <property type="entry name" value="ABC_TRANSPORTER_1"/>
    <property type="match status" value="1"/>
</dbReference>
<comment type="caution">
    <text evidence="11">The sequence shown here is derived from an EMBL/GenBank/DDBJ whole genome shotgun (WGS) entry which is preliminary data.</text>
</comment>
<evidence type="ECO:0000256" key="1">
    <source>
        <dbReference type="ARBA" id="ARBA00004651"/>
    </source>
</evidence>
<dbReference type="RefSeq" id="WP_343961928.1">
    <property type="nucleotide sequence ID" value="NZ_BAAAKZ010000013.1"/>
</dbReference>
<evidence type="ECO:0000259" key="10">
    <source>
        <dbReference type="PROSITE" id="PS50929"/>
    </source>
</evidence>
<dbReference type="Pfam" id="PF00664">
    <property type="entry name" value="ABC_membrane"/>
    <property type="match status" value="1"/>
</dbReference>
<dbReference type="GO" id="GO:0005524">
    <property type="term" value="F:ATP binding"/>
    <property type="evidence" value="ECO:0007669"/>
    <property type="project" value="UniProtKB-KW"/>
</dbReference>
<feature type="transmembrane region" description="Helical" evidence="8">
    <location>
        <begin position="224"/>
        <end position="241"/>
    </location>
</feature>
<keyword evidence="2 8" id="KW-0812">Transmembrane</keyword>
<dbReference type="PROSITE" id="PS50893">
    <property type="entry name" value="ABC_TRANSPORTER_2"/>
    <property type="match status" value="1"/>
</dbReference>
<dbReference type="InterPro" id="IPR017871">
    <property type="entry name" value="ABC_transporter-like_CS"/>
</dbReference>
<comment type="subcellular location">
    <subcellularLocation>
        <location evidence="1">Cell membrane</location>
        <topology evidence="1">Multi-pass membrane protein</topology>
    </subcellularLocation>
</comment>
<dbReference type="PROSITE" id="PS50929">
    <property type="entry name" value="ABC_TM1F"/>
    <property type="match status" value="1"/>
</dbReference>
<keyword evidence="4 11" id="KW-0067">ATP-binding</keyword>
<feature type="domain" description="ABC transporter" evidence="9">
    <location>
        <begin position="422"/>
        <end position="656"/>
    </location>
</feature>
<feature type="domain" description="ABC transmembrane type-1" evidence="10">
    <location>
        <begin position="65"/>
        <end position="388"/>
    </location>
</feature>
<dbReference type="SUPFAM" id="SSF90123">
    <property type="entry name" value="ABC transporter transmembrane region"/>
    <property type="match status" value="1"/>
</dbReference>
<dbReference type="CDD" id="cd03254">
    <property type="entry name" value="ABCC_Glucan_exporter_like"/>
    <property type="match status" value="1"/>
</dbReference>
<keyword evidence="3" id="KW-0547">Nucleotide-binding</keyword>
<evidence type="ECO:0000256" key="4">
    <source>
        <dbReference type="ARBA" id="ARBA00022840"/>
    </source>
</evidence>
<gene>
    <name evidence="11" type="ORF">ACFQ3U_08590</name>
</gene>
<feature type="transmembrane region" description="Helical" evidence="8">
    <location>
        <begin position="139"/>
        <end position="162"/>
    </location>
</feature>
<sequence length="726" mass="77956">MAKRDKTVKAKNAPVEEIEEDWENFEPGNGGDMFGEGTPPRKAKHFWPSAKRLVGLLGQEKGKFALVVLLVIGSVVLAVIAPKVLGRATDVIFSGVLGKDLPAGVPLDQIVEGLREQGNDKFADMLVGANVVPGQGIDFGLLAGLILAVLALYLVSSLLMWLQGFILNRVVMRIVYKLRADIEAKINRLPLSYFDGRQRGDVLSRVTNDVDNIQQALQQAFSQLVQSALMIIGIMAMMFVVSWQLALIALIALPLSAIIAGVVGVRAQKLFAAQWKNTGELNGHIEESFTGHELVRIFNREKEMTEEFDRRNEGLFGAAFKAQALSGAIMPSMNFVQSLIYVLIAVAGALRVTSGTMTLGDVTAFIQYSREFAQPVGEMASMANMLQSGVASAERTFELLDADEQDEETETASLPERTEGHVRFENVSFSYDPESKLIEDLSLEARPGHTIAIVGPTGAGKTTLVNLIMRFYELDGGRILLDGVDITELSRSALRSHVGMVLQDAWLFDGTIRENIRYGRLDATDEEVVAAAEATMVDRFVRQLPDGYDTVLAENASSLSAGERQLLTIARAFIANPSLLILDEATSSVDTRTEVLVQQAMRALRSDRTSFVIAHRLSTIRDADTILMMESGRIVEQGSHEELLARGGAYYALYQSQFAGEIDEEHAEELLTGEPVAATGAVPVVGAAAVAGTDAAPGEGAGPGADAAPGDGAAPGASPTAGGPGV</sequence>
<dbReference type="InterPro" id="IPR003439">
    <property type="entry name" value="ABC_transporter-like_ATP-bd"/>
</dbReference>
<feature type="region of interest" description="Disordered" evidence="7">
    <location>
        <begin position="696"/>
        <end position="726"/>
    </location>
</feature>
<dbReference type="Proteomes" id="UP001597181">
    <property type="component" value="Unassembled WGS sequence"/>
</dbReference>
<dbReference type="InterPro" id="IPR036640">
    <property type="entry name" value="ABC1_TM_sf"/>
</dbReference>
<evidence type="ECO:0000256" key="7">
    <source>
        <dbReference type="SAM" id="MobiDB-lite"/>
    </source>
</evidence>
<dbReference type="SUPFAM" id="SSF52540">
    <property type="entry name" value="P-loop containing nucleoside triphosphate hydrolases"/>
    <property type="match status" value="1"/>
</dbReference>
<protein>
    <submittedName>
        <fullName evidence="11">ABC transporter ATP-binding protein</fullName>
    </submittedName>
</protein>
<evidence type="ECO:0000313" key="11">
    <source>
        <dbReference type="EMBL" id="MFD1201950.1"/>
    </source>
</evidence>
<feature type="transmembrane region" description="Helical" evidence="8">
    <location>
        <begin position="247"/>
        <end position="267"/>
    </location>
</feature>
<dbReference type="CDD" id="cd18547">
    <property type="entry name" value="ABC_6TM_Tm288_like"/>
    <property type="match status" value="1"/>
</dbReference>
<evidence type="ECO:0000256" key="6">
    <source>
        <dbReference type="ARBA" id="ARBA00023136"/>
    </source>
</evidence>
<dbReference type="InterPro" id="IPR011527">
    <property type="entry name" value="ABC1_TM_dom"/>
</dbReference>
<dbReference type="Gene3D" id="3.40.50.300">
    <property type="entry name" value="P-loop containing nucleotide triphosphate hydrolases"/>
    <property type="match status" value="1"/>
</dbReference>
<keyword evidence="5 8" id="KW-1133">Transmembrane helix</keyword>
<proteinExistence type="predicted"/>
<evidence type="ECO:0000313" key="12">
    <source>
        <dbReference type="Proteomes" id="UP001597181"/>
    </source>
</evidence>
<organism evidence="11 12">
    <name type="scientific">Leucobacter albus</name>
    <dbReference type="NCBI Taxonomy" id="272210"/>
    <lineage>
        <taxon>Bacteria</taxon>
        <taxon>Bacillati</taxon>
        <taxon>Actinomycetota</taxon>
        <taxon>Actinomycetes</taxon>
        <taxon>Micrococcales</taxon>
        <taxon>Microbacteriaceae</taxon>
        <taxon>Leucobacter</taxon>
    </lineage>
</organism>
<evidence type="ECO:0000256" key="2">
    <source>
        <dbReference type="ARBA" id="ARBA00022692"/>
    </source>
</evidence>
<dbReference type="Pfam" id="PF00005">
    <property type="entry name" value="ABC_tran"/>
    <property type="match status" value="1"/>
</dbReference>
<accession>A0ABW3TMW2</accession>
<evidence type="ECO:0000256" key="3">
    <source>
        <dbReference type="ARBA" id="ARBA00022741"/>
    </source>
</evidence>
<feature type="transmembrane region" description="Helical" evidence="8">
    <location>
        <begin position="64"/>
        <end position="85"/>
    </location>
</feature>
<dbReference type="Gene3D" id="1.20.1560.10">
    <property type="entry name" value="ABC transporter type 1, transmembrane domain"/>
    <property type="match status" value="1"/>
</dbReference>
<evidence type="ECO:0000256" key="5">
    <source>
        <dbReference type="ARBA" id="ARBA00022989"/>
    </source>
</evidence>
<dbReference type="PANTHER" id="PTHR43394:SF1">
    <property type="entry name" value="ATP-BINDING CASSETTE SUB-FAMILY B MEMBER 10, MITOCHONDRIAL"/>
    <property type="match status" value="1"/>
</dbReference>
<dbReference type="InterPro" id="IPR027417">
    <property type="entry name" value="P-loop_NTPase"/>
</dbReference>